<dbReference type="EMBL" id="QURH01000998">
    <property type="protein sequence ID" value="RFU37185.1"/>
    <property type="molecule type" value="Genomic_DNA"/>
</dbReference>
<sequence>MRLIGRRDDHPRWKVYGATTAAVTATAALGAAAVDTDNDWYRSLAKPPWQPPSWTFGAVWTPLYVSIAWASGRALLKASGRERGTLAASLGVNLALNATWNHLFFGRRSPTAGVVGTALLDAANADLIRRTARVDATAAAVLVPYAAWCLFATALNTDIARRNRGGRTPGRPVTRAEPST</sequence>
<protein>
    <submittedName>
        <fullName evidence="7">Tryptophan-rich sensory protein</fullName>
    </submittedName>
</protein>
<dbReference type="CDD" id="cd15904">
    <property type="entry name" value="TSPO_MBR"/>
    <property type="match status" value="1"/>
</dbReference>
<reference evidence="7 8" key="1">
    <citation type="submission" date="2018-08" db="EMBL/GenBank/DDBJ databases">
        <title>Actinomadura jelena sp. nov., a novel Actinomycete isolated from soil in Chad.</title>
        <authorList>
            <person name="Shi L."/>
        </authorList>
    </citation>
    <scope>NUCLEOTIDE SEQUENCE [LARGE SCALE GENOMIC DNA]</scope>
    <source>
        <strain evidence="7 8">NEAU-G17</strain>
    </source>
</reference>
<evidence type="ECO:0000256" key="2">
    <source>
        <dbReference type="ARBA" id="ARBA00007524"/>
    </source>
</evidence>
<evidence type="ECO:0000256" key="3">
    <source>
        <dbReference type="ARBA" id="ARBA00022692"/>
    </source>
</evidence>
<comment type="caution">
    <text evidence="7">The sequence shown here is derived from an EMBL/GenBank/DDBJ whole genome shotgun (WGS) entry which is preliminary data.</text>
</comment>
<dbReference type="InterPro" id="IPR038330">
    <property type="entry name" value="TspO/MBR-related_sf"/>
</dbReference>
<dbReference type="RefSeq" id="WP_117361171.1">
    <property type="nucleotide sequence ID" value="NZ_QURH01000998.1"/>
</dbReference>
<dbReference type="GO" id="GO:0016020">
    <property type="term" value="C:membrane"/>
    <property type="evidence" value="ECO:0007669"/>
    <property type="project" value="UniProtKB-SubCell"/>
</dbReference>
<dbReference type="Pfam" id="PF03073">
    <property type="entry name" value="TspO_MBR"/>
    <property type="match status" value="1"/>
</dbReference>
<evidence type="ECO:0000256" key="5">
    <source>
        <dbReference type="ARBA" id="ARBA00023136"/>
    </source>
</evidence>
<accession>A0A372JAZ3</accession>
<evidence type="ECO:0000256" key="4">
    <source>
        <dbReference type="ARBA" id="ARBA00022989"/>
    </source>
</evidence>
<gene>
    <name evidence="7" type="ORF">DZF91_34185</name>
</gene>
<keyword evidence="3 6" id="KW-0812">Transmembrane</keyword>
<keyword evidence="5 6" id="KW-0472">Membrane</keyword>
<dbReference type="PANTHER" id="PTHR10057:SF0">
    <property type="entry name" value="TRANSLOCATOR PROTEIN"/>
    <property type="match status" value="1"/>
</dbReference>
<keyword evidence="8" id="KW-1185">Reference proteome</keyword>
<dbReference type="Proteomes" id="UP000261811">
    <property type="component" value="Unassembled WGS sequence"/>
</dbReference>
<name>A0A372JAZ3_9ACTN</name>
<keyword evidence="4 6" id="KW-1133">Transmembrane helix</keyword>
<proteinExistence type="inferred from homology"/>
<dbReference type="AlphaFoldDB" id="A0A372JAZ3"/>
<dbReference type="GO" id="GO:0033013">
    <property type="term" value="P:tetrapyrrole metabolic process"/>
    <property type="evidence" value="ECO:0007669"/>
    <property type="project" value="UniProtKB-ARBA"/>
</dbReference>
<organism evidence="7 8">
    <name type="scientific">Actinomadura logoneensis</name>
    <dbReference type="NCBI Taxonomy" id="2293572"/>
    <lineage>
        <taxon>Bacteria</taxon>
        <taxon>Bacillati</taxon>
        <taxon>Actinomycetota</taxon>
        <taxon>Actinomycetes</taxon>
        <taxon>Streptosporangiales</taxon>
        <taxon>Thermomonosporaceae</taxon>
        <taxon>Actinomadura</taxon>
    </lineage>
</organism>
<dbReference type="PANTHER" id="PTHR10057">
    <property type="entry name" value="PERIPHERAL-TYPE BENZODIAZEPINE RECEPTOR"/>
    <property type="match status" value="1"/>
</dbReference>
<evidence type="ECO:0000256" key="1">
    <source>
        <dbReference type="ARBA" id="ARBA00004141"/>
    </source>
</evidence>
<dbReference type="InterPro" id="IPR004307">
    <property type="entry name" value="TspO_MBR"/>
</dbReference>
<dbReference type="PIRSF" id="PIRSF005859">
    <property type="entry name" value="PBR"/>
    <property type="match status" value="1"/>
</dbReference>
<comment type="similarity">
    <text evidence="2">Belongs to the TspO/BZRP family.</text>
</comment>
<dbReference type="OrthoDB" id="9795496at2"/>
<feature type="transmembrane region" description="Helical" evidence="6">
    <location>
        <begin position="15"/>
        <end position="34"/>
    </location>
</feature>
<evidence type="ECO:0000256" key="6">
    <source>
        <dbReference type="SAM" id="Phobius"/>
    </source>
</evidence>
<comment type="subcellular location">
    <subcellularLocation>
        <location evidence="1">Membrane</location>
        <topology evidence="1">Multi-pass membrane protein</topology>
    </subcellularLocation>
</comment>
<dbReference type="FunFam" id="1.20.1260.100:FF:000001">
    <property type="entry name" value="translocator protein 2"/>
    <property type="match status" value="1"/>
</dbReference>
<dbReference type="Gene3D" id="1.20.1260.100">
    <property type="entry name" value="TspO/MBR protein"/>
    <property type="match status" value="1"/>
</dbReference>
<evidence type="ECO:0000313" key="7">
    <source>
        <dbReference type="EMBL" id="RFU37185.1"/>
    </source>
</evidence>
<feature type="transmembrane region" description="Helical" evidence="6">
    <location>
        <begin position="54"/>
        <end position="76"/>
    </location>
</feature>
<evidence type="ECO:0000313" key="8">
    <source>
        <dbReference type="Proteomes" id="UP000261811"/>
    </source>
</evidence>